<reference evidence="11 12" key="1">
    <citation type="submission" date="2014-09" db="EMBL/GenBank/DDBJ databases">
        <title>Draft genome of Bradyrhizobium japonicum Is-34.</title>
        <authorList>
            <person name="Tsurumaru H."/>
            <person name="Yamakawa T."/>
            <person name="Hashimoto S."/>
            <person name="Okizaki K."/>
            <person name="Kanesaki Y."/>
            <person name="Yoshikawa H."/>
            <person name="Yajima S."/>
        </authorList>
    </citation>
    <scope>NUCLEOTIDE SEQUENCE [LARGE SCALE GENOMIC DNA]</scope>
    <source>
        <strain evidence="11 12">Is-34</strain>
    </source>
</reference>
<dbReference type="SMART" id="SM00283">
    <property type="entry name" value="MA"/>
    <property type="match status" value="1"/>
</dbReference>
<feature type="domain" description="T-SNARE coiled-coil homology" evidence="9">
    <location>
        <begin position="592"/>
        <end position="654"/>
    </location>
</feature>
<keyword evidence="7" id="KW-1133">Transmembrane helix</keyword>
<feature type="coiled-coil region" evidence="6">
    <location>
        <begin position="476"/>
        <end position="503"/>
    </location>
</feature>
<evidence type="ECO:0000313" key="11">
    <source>
        <dbReference type="EMBL" id="KGT74040.1"/>
    </source>
</evidence>
<dbReference type="InterPro" id="IPR003660">
    <property type="entry name" value="HAMP_dom"/>
</dbReference>
<dbReference type="Pfam" id="PF00015">
    <property type="entry name" value="MCPsignal"/>
    <property type="match status" value="1"/>
</dbReference>
<organism evidence="11 12">
    <name type="scientific">Bradyrhizobium japonicum</name>
    <dbReference type="NCBI Taxonomy" id="375"/>
    <lineage>
        <taxon>Bacteria</taxon>
        <taxon>Pseudomonadati</taxon>
        <taxon>Pseudomonadota</taxon>
        <taxon>Alphaproteobacteria</taxon>
        <taxon>Hyphomicrobiales</taxon>
        <taxon>Nitrobacteraceae</taxon>
        <taxon>Bradyrhizobium</taxon>
    </lineage>
</organism>
<dbReference type="AlphaFoldDB" id="A0A0A3XIB5"/>
<comment type="caution">
    <text evidence="11">The sequence shown here is derived from an EMBL/GenBank/DDBJ whole genome shotgun (WGS) entry which is preliminary data.</text>
</comment>
<keyword evidence="2" id="KW-0997">Cell inner membrane</keyword>
<dbReference type="InterPro" id="IPR004090">
    <property type="entry name" value="Chemotax_Me-accpt_rcpt"/>
</dbReference>
<evidence type="ECO:0000256" key="7">
    <source>
        <dbReference type="SAM" id="Phobius"/>
    </source>
</evidence>
<dbReference type="Proteomes" id="UP000030377">
    <property type="component" value="Unassembled WGS sequence"/>
</dbReference>
<dbReference type="SUPFAM" id="SSF58104">
    <property type="entry name" value="Methyl-accepting chemotaxis protein (MCP) signaling domain"/>
    <property type="match status" value="1"/>
</dbReference>
<dbReference type="STRING" id="375.BKD09_RS25525"/>
<evidence type="ECO:0000259" key="8">
    <source>
        <dbReference type="PROSITE" id="PS50111"/>
    </source>
</evidence>
<feature type="domain" description="HAMP" evidence="10">
    <location>
        <begin position="347"/>
        <end position="400"/>
    </location>
</feature>
<dbReference type="PROSITE" id="PS50192">
    <property type="entry name" value="T_SNARE"/>
    <property type="match status" value="1"/>
</dbReference>
<accession>A0A0A3XIB5</accession>
<dbReference type="SMART" id="SM00304">
    <property type="entry name" value="HAMP"/>
    <property type="match status" value="1"/>
</dbReference>
<feature type="transmembrane region" description="Helical" evidence="7">
    <location>
        <begin position="7"/>
        <end position="30"/>
    </location>
</feature>
<evidence type="ECO:0000259" key="9">
    <source>
        <dbReference type="PROSITE" id="PS50192"/>
    </source>
</evidence>
<dbReference type="PANTHER" id="PTHR32089:SF112">
    <property type="entry name" value="LYSOZYME-LIKE PROTEIN-RELATED"/>
    <property type="match status" value="1"/>
</dbReference>
<comment type="subcellular location">
    <subcellularLocation>
        <location evidence="1">Cell inner membrane</location>
        <topology evidence="1">Multi-pass membrane protein</topology>
    </subcellularLocation>
</comment>
<evidence type="ECO:0000313" key="12">
    <source>
        <dbReference type="Proteomes" id="UP000030377"/>
    </source>
</evidence>
<dbReference type="InterPro" id="IPR000727">
    <property type="entry name" value="T_SNARE_dom"/>
</dbReference>
<sequence>MQKQRSVARILGAVVGSLGLVLVVICAYALKLAVTRYSDSNRIVSLAVASRDLTNTLVIFRLERGDTLSYLASAAPAPDSVMNSLAEQRATVQKNYAQALQSLASAEAPGLAEKLDKLRGIWAQLEELRPRAVTALKQEKAARDANLQPSWAKISDAYMDAIGDVTAHVDNAMTLIDPVVDRLLIAKQASWQARANAGQTILIQFSSILANKTWTAADGVTFADLRGRIQQSWVVVRDLGPNVASPELLQAIRNAEPEISGALSDERNAIATKLLAGEPAGVAGIDYRDRQLVGANNVVIVTQTALANMISRAEEGASRARFSLILFGLLVPASLALTIGGLMLMRNRVTRPLTAITGVMTRFAAHDFAGEVPGLGRNDEIGRMAAALQVFKEAMINAERLSGDQAAERADKEKRASELSGLVRQFESRIGQMVQTLSSASGELETTARSMSGTAAEAQTQAGSASTLADQVGGGVQTVAAAAEELNASIREINRRVEQATRATEQAVVTVKETDGTMRALADGADRIGEVIGLITSIAGQTNLLALNATIEAARAGESGRGFAVVASEVKNLASQTAKATEEISAQITEIQGATQKAVSAIDGIVKTIEEVSSINRVIAAAIEEQNKATAEIANTVQHTAEATSTVTRNIATVSSAANETGRAASGVLKAAANLSSQSTSLTSEVDGFISKVRAVA</sequence>
<keyword evidence="7" id="KW-0472">Membrane</keyword>
<dbReference type="EMBL" id="JRPN01000039">
    <property type="protein sequence ID" value="KGT74040.1"/>
    <property type="molecule type" value="Genomic_DNA"/>
</dbReference>
<keyword evidence="7" id="KW-0812">Transmembrane</keyword>
<keyword evidence="6" id="KW-0175">Coiled coil</keyword>
<evidence type="ECO:0000256" key="5">
    <source>
        <dbReference type="PROSITE-ProRule" id="PRU00284"/>
    </source>
</evidence>
<gene>
    <name evidence="11" type="ORF">MA20_41835</name>
</gene>
<dbReference type="Gene3D" id="1.10.287.950">
    <property type="entry name" value="Methyl-accepting chemotaxis protein"/>
    <property type="match status" value="1"/>
</dbReference>
<evidence type="ECO:0000256" key="4">
    <source>
        <dbReference type="ARBA" id="ARBA00029447"/>
    </source>
</evidence>
<keyword evidence="3 5" id="KW-0807">Transducer</keyword>
<comment type="similarity">
    <text evidence="4">Belongs to the methyl-accepting chemotaxis (MCP) protein family.</text>
</comment>
<dbReference type="GO" id="GO:0004888">
    <property type="term" value="F:transmembrane signaling receptor activity"/>
    <property type="evidence" value="ECO:0007669"/>
    <property type="project" value="InterPro"/>
</dbReference>
<dbReference type="PROSITE" id="PS50111">
    <property type="entry name" value="CHEMOTAXIS_TRANSDUC_2"/>
    <property type="match status" value="1"/>
</dbReference>
<protein>
    <submittedName>
        <fullName evidence="11">Chemotaxis protein</fullName>
    </submittedName>
</protein>
<dbReference type="PROSITE" id="PS50885">
    <property type="entry name" value="HAMP"/>
    <property type="match status" value="1"/>
</dbReference>
<dbReference type="RefSeq" id="WP_041960300.1">
    <property type="nucleotide sequence ID" value="NZ_JRPN01000039.1"/>
</dbReference>
<dbReference type="InterPro" id="IPR004089">
    <property type="entry name" value="MCPsignal_dom"/>
</dbReference>
<evidence type="ECO:0000256" key="3">
    <source>
        <dbReference type="ARBA" id="ARBA00023224"/>
    </source>
</evidence>
<name>A0A0A3XIB5_BRAJP</name>
<dbReference type="CDD" id="cd06225">
    <property type="entry name" value="HAMP"/>
    <property type="match status" value="1"/>
</dbReference>
<dbReference type="GO" id="GO:0007165">
    <property type="term" value="P:signal transduction"/>
    <property type="evidence" value="ECO:0007669"/>
    <property type="project" value="UniProtKB-KW"/>
</dbReference>
<feature type="transmembrane region" description="Helical" evidence="7">
    <location>
        <begin position="322"/>
        <end position="344"/>
    </location>
</feature>
<dbReference type="GO" id="GO:0005886">
    <property type="term" value="C:plasma membrane"/>
    <property type="evidence" value="ECO:0007669"/>
    <property type="project" value="UniProtKB-SubCell"/>
</dbReference>
<evidence type="ECO:0000256" key="2">
    <source>
        <dbReference type="ARBA" id="ARBA00022519"/>
    </source>
</evidence>
<dbReference type="GO" id="GO:0006935">
    <property type="term" value="P:chemotaxis"/>
    <property type="evidence" value="ECO:0007669"/>
    <property type="project" value="InterPro"/>
</dbReference>
<dbReference type="Pfam" id="PF00672">
    <property type="entry name" value="HAMP"/>
    <property type="match status" value="1"/>
</dbReference>
<keyword evidence="2" id="KW-1003">Cell membrane</keyword>
<evidence type="ECO:0000259" key="10">
    <source>
        <dbReference type="PROSITE" id="PS50885"/>
    </source>
</evidence>
<evidence type="ECO:0000256" key="6">
    <source>
        <dbReference type="SAM" id="Coils"/>
    </source>
</evidence>
<dbReference type="PRINTS" id="PR00260">
    <property type="entry name" value="CHEMTRNSDUCR"/>
</dbReference>
<evidence type="ECO:0000256" key="1">
    <source>
        <dbReference type="ARBA" id="ARBA00004429"/>
    </source>
</evidence>
<feature type="domain" description="Methyl-accepting transducer" evidence="8">
    <location>
        <begin position="433"/>
        <end position="676"/>
    </location>
</feature>
<proteinExistence type="inferred from homology"/>
<dbReference type="PANTHER" id="PTHR32089">
    <property type="entry name" value="METHYL-ACCEPTING CHEMOTAXIS PROTEIN MCPB"/>
    <property type="match status" value="1"/>
</dbReference>
<dbReference type="Gene3D" id="6.10.340.10">
    <property type="match status" value="1"/>
</dbReference>